<feature type="region of interest" description="Disordered" evidence="1">
    <location>
        <begin position="337"/>
        <end position="374"/>
    </location>
</feature>
<dbReference type="Pfam" id="PF00756">
    <property type="entry name" value="Esterase"/>
    <property type="match status" value="1"/>
</dbReference>
<dbReference type="InterPro" id="IPR000801">
    <property type="entry name" value="Esterase-like"/>
</dbReference>
<dbReference type="InterPro" id="IPR029058">
    <property type="entry name" value="AB_hydrolase_fold"/>
</dbReference>
<evidence type="ECO:0000256" key="1">
    <source>
        <dbReference type="SAM" id="MobiDB-lite"/>
    </source>
</evidence>
<dbReference type="PANTHER" id="PTHR43628">
    <property type="entry name" value="ACTIVATOR OF C KINASE PROTEIN 1-RELATED"/>
    <property type="match status" value="1"/>
</dbReference>
<dbReference type="Gene3D" id="3.40.50.1820">
    <property type="entry name" value="alpha/beta hydrolase"/>
    <property type="match status" value="1"/>
</dbReference>
<evidence type="ECO:0000259" key="3">
    <source>
        <dbReference type="Pfam" id="PF18435"/>
    </source>
</evidence>
<dbReference type="InterPro" id="IPR011990">
    <property type="entry name" value="TPR-like_helical_dom_sf"/>
</dbReference>
<dbReference type="SUPFAM" id="SSF81901">
    <property type="entry name" value="HCP-like"/>
    <property type="match status" value="2"/>
</dbReference>
<dbReference type="Gene3D" id="1.25.40.10">
    <property type="entry name" value="Tetratricopeptide repeat domain"/>
    <property type="match status" value="2"/>
</dbReference>
<dbReference type="SUPFAM" id="SSF53474">
    <property type="entry name" value="alpha/beta-Hydrolases"/>
    <property type="match status" value="1"/>
</dbReference>
<evidence type="ECO:0000256" key="2">
    <source>
        <dbReference type="SAM" id="SignalP"/>
    </source>
</evidence>
<feature type="chain" id="PRO_5046938393" description="Esterase Ig-like N-terminal domain-containing protein" evidence="2">
    <location>
        <begin position="22"/>
        <end position="667"/>
    </location>
</feature>
<dbReference type="Pfam" id="PF08238">
    <property type="entry name" value="Sel1"/>
    <property type="match status" value="5"/>
</dbReference>
<feature type="domain" description="Esterase Ig-like N-terminal" evidence="3">
    <location>
        <begin position="262"/>
        <end position="398"/>
    </location>
</feature>
<feature type="compositionally biased region" description="Polar residues" evidence="1">
    <location>
        <begin position="346"/>
        <end position="357"/>
    </location>
</feature>
<evidence type="ECO:0000313" key="5">
    <source>
        <dbReference type="Proteomes" id="UP001165395"/>
    </source>
</evidence>
<dbReference type="Gene3D" id="2.60.40.2180">
    <property type="match status" value="1"/>
</dbReference>
<evidence type="ECO:0000313" key="4">
    <source>
        <dbReference type="EMBL" id="MCB6184858.1"/>
    </source>
</evidence>
<organism evidence="4 5">
    <name type="scientific">Leeia speluncae</name>
    <dbReference type="NCBI Taxonomy" id="2884804"/>
    <lineage>
        <taxon>Bacteria</taxon>
        <taxon>Pseudomonadati</taxon>
        <taxon>Pseudomonadota</taxon>
        <taxon>Betaproteobacteria</taxon>
        <taxon>Neisseriales</taxon>
        <taxon>Leeiaceae</taxon>
        <taxon>Leeia</taxon>
    </lineage>
</organism>
<keyword evidence="5" id="KW-1185">Reference proteome</keyword>
<comment type="caution">
    <text evidence="4">The sequence shown here is derived from an EMBL/GenBank/DDBJ whole genome shotgun (WGS) entry which is preliminary data.</text>
</comment>
<protein>
    <recommendedName>
        <fullName evidence="3">Esterase Ig-like N-terminal domain-containing protein</fullName>
    </recommendedName>
</protein>
<dbReference type="SMART" id="SM00671">
    <property type="entry name" value="SEL1"/>
    <property type="match status" value="5"/>
</dbReference>
<feature type="signal peptide" evidence="2">
    <location>
        <begin position="1"/>
        <end position="21"/>
    </location>
</feature>
<dbReference type="RefSeq" id="WP_227181678.1">
    <property type="nucleotide sequence ID" value="NZ_JAJBZT010000010.1"/>
</dbReference>
<gene>
    <name evidence="4" type="ORF">LIN78_15020</name>
</gene>
<dbReference type="InterPro" id="IPR041172">
    <property type="entry name" value="EstA_Ig-like_N"/>
</dbReference>
<accession>A0ABS8DA13</accession>
<dbReference type="Pfam" id="PF18435">
    <property type="entry name" value="EstA_Ig_like"/>
    <property type="match status" value="1"/>
</dbReference>
<dbReference type="Proteomes" id="UP001165395">
    <property type="component" value="Unassembled WGS sequence"/>
</dbReference>
<dbReference type="InterPro" id="IPR052945">
    <property type="entry name" value="Mitotic_Regulator"/>
</dbReference>
<dbReference type="InterPro" id="IPR006597">
    <property type="entry name" value="Sel1-like"/>
</dbReference>
<reference evidence="4" key="1">
    <citation type="submission" date="2021-10" db="EMBL/GenBank/DDBJ databases">
        <title>The complete genome sequence of Leeia sp. TBRC 13508.</title>
        <authorList>
            <person name="Charoenyingcharoen P."/>
            <person name="Yukphan P."/>
        </authorList>
    </citation>
    <scope>NUCLEOTIDE SEQUENCE</scope>
    <source>
        <strain evidence="4">TBRC 13508</strain>
    </source>
</reference>
<proteinExistence type="predicted"/>
<dbReference type="EMBL" id="JAJBZT010000010">
    <property type="protein sequence ID" value="MCB6184858.1"/>
    <property type="molecule type" value="Genomic_DNA"/>
</dbReference>
<keyword evidence="2" id="KW-0732">Signal</keyword>
<sequence length="667" mass="72977">MLKKKWMVSVSMAMLPFIVSAAETHPPLSATMQKYEAANQAGDDSTALNLLLEAASDKDPEGLTRLGEAYLHARYGELDEQRAFSYFQMAANVNSPRGMTNLGIMYLNGVATAKDVKTARAWFEKASAAGDMKAPRYLGLIEENGWGVPVNYTKAAKYYQMAADKGDISSQYYLGQLYEKGKGVKKDEQQAVALYLKSAARGDEIALPAILALGNVYEQGIGVTKDVNQALSWYKKAAELGSELAREKVSAIQFPNHPELMNMTAIVKVMGDGQKVSAVALEYAKTVDPKSLDVRDYQVPNREVTRIYTNELPEVSTTSKAGRFVIIELKTVVDNKNAEMGGGPAQPTTSANTSTKSEPPAGGGGPQLGQVSDKPAKVAPLAVSVLQTGEIKVGDNQTISPSAEVLTSNLSQSPDTQDFQQMVFYDEQYRKSLMFNLYIPKHYDPKKKYPLVLFMHDAGAVSNNPIETLTQGTGAVVWASPEEQAKHESFVLAPQFNKVIAGDSSKTTDDMDIAVNLLKSLLKTYSIDESRLYNTGQSMGGMTSIAMNIKYPDLFAASYLVACQWEPTLTAVMAKKPMWIVVSEGDTKAKPGMDAITTVLKNNGATIAKANWNAEGDVNYLASQVEAMRQQGKSINFTTFNGGNHRYTWFYAYSIPGIRDWLFEQHK</sequence>
<name>A0ABS8DA13_9NEIS</name>
<dbReference type="PANTHER" id="PTHR43628:SF1">
    <property type="entry name" value="CHITIN SYNTHASE REGULATORY FACTOR 2-RELATED"/>
    <property type="match status" value="1"/>
</dbReference>